<keyword evidence="3 6" id="KW-0732">Signal</keyword>
<proteinExistence type="inferred from homology"/>
<reference evidence="9" key="2">
    <citation type="journal article" date="2021" name="PeerJ">
        <title>Extensive microbial diversity within the chicken gut microbiome revealed by metagenomics and culture.</title>
        <authorList>
            <person name="Gilroy R."/>
            <person name="Ravi A."/>
            <person name="Getino M."/>
            <person name="Pursley I."/>
            <person name="Horton D.L."/>
            <person name="Alikhan N.F."/>
            <person name="Baker D."/>
            <person name="Gharbi K."/>
            <person name="Hall N."/>
            <person name="Watson M."/>
            <person name="Adriaenssens E.M."/>
            <person name="Foster-Nyarko E."/>
            <person name="Jarju S."/>
            <person name="Secka A."/>
            <person name="Antonio M."/>
            <person name="Oren A."/>
            <person name="Chaudhuri R.R."/>
            <person name="La Ragione R."/>
            <person name="Hildebrand F."/>
            <person name="Pallen M.J."/>
        </authorList>
    </citation>
    <scope>NUCLEOTIDE SEQUENCE</scope>
    <source>
        <strain evidence="9">B2-22910</strain>
    </source>
</reference>
<evidence type="ECO:0000313" key="9">
    <source>
        <dbReference type="EMBL" id="MBO8471674.1"/>
    </source>
</evidence>
<evidence type="ECO:0000256" key="6">
    <source>
        <dbReference type="SAM" id="SignalP"/>
    </source>
</evidence>
<feature type="signal peptide" evidence="6">
    <location>
        <begin position="1"/>
        <end position="22"/>
    </location>
</feature>
<keyword evidence="5" id="KW-0998">Cell outer membrane</keyword>
<evidence type="ECO:0000259" key="7">
    <source>
        <dbReference type="Pfam" id="PF07980"/>
    </source>
</evidence>
<name>A0A9D9IFB7_9BACT</name>
<protein>
    <submittedName>
        <fullName evidence="9">RagB/SusD family nutrient uptake outer membrane protein</fullName>
    </submittedName>
</protein>
<comment type="similarity">
    <text evidence="2">Belongs to the SusD family.</text>
</comment>
<dbReference type="InterPro" id="IPR033985">
    <property type="entry name" value="SusD-like_N"/>
</dbReference>
<dbReference type="InterPro" id="IPR012944">
    <property type="entry name" value="SusD_RagB_dom"/>
</dbReference>
<feature type="domain" description="SusD-like N-terminal" evidence="8">
    <location>
        <begin position="105"/>
        <end position="214"/>
    </location>
</feature>
<comment type="caution">
    <text evidence="9">The sequence shown here is derived from an EMBL/GenBank/DDBJ whole genome shotgun (WGS) entry which is preliminary data.</text>
</comment>
<dbReference type="Pfam" id="PF14322">
    <property type="entry name" value="SusD-like_3"/>
    <property type="match status" value="1"/>
</dbReference>
<evidence type="ECO:0000256" key="5">
    <source>
        <dbReference type="ARBA" id="ARBA00023237"/>
    </source>
</evidence>
<dbReference type="EMBL" id="JADIMB010000116">
    <property type="protein sequence ID" value="MBO8471674.1"/>
    <property type="molecule type" value="Genomic_DNA"/>
</dbReference>
<organism evidence="9 10">
    <name type="scientific">Candidatus Cryptobacteroides faecavium</name>
    <dbReference type="NCBI Taxonomy" id="2840762"/>
    <lineage>
        <taxon>Bacteria</taxon>
        <taxon>Pseudomonadati</taxon>
        <taxon>Bacteroidota</taxon>
        <taxon>Bacteroidia</taxon>
        <taxon>Bacteroidales</taxon>
        <taxon>Candidatus Cryptobacteroides</taxon>
    </lineage>
</organism>
<dbReference type="Pfam" id="PF07980">
    <property type="entry name" value="SusD_RagB"/>
    <property type="match status" value="1"/>
</dbReference>
<gene>
    <name evidence="9" type="ORF">IAB82_07780</name>
</gene>
<accession>A0A9D9IFB7</accession>
<dbReference type="Proteomes" id="UP000823603">
    <property type="component" value="Unassembled WGS sequence"/>
</dbReference>
<reference evidence="9" key="1">
    <citation type="submission" date="2020-10" db="EMBL/GenBank/DDBJ databases">
        <authorList>
            <person name="Gilroy R."/>
        </authorList>
    </citation>
    <scope>NUCLEOTIDE SEQUENCE</scope>
    <source>
        <strain evidence="9">B2-22910</strain>
    </source>
</reference>
<dbReference type="AlphaFoldDB" id="A0A9D9IFB7"/>
<dbReference type="GO" id="GO:0009279">
    <property type="term" value="C:cell outer membrane"/>
    <property type="evidence" value="ECO:0007669"/>
    <property type="project" value="UniProtKB-SubCell"/>
</dbReference>
<comment type="subcellular location">
    <subcellularLocation>
        <location evidence="1">Cell outer membrane</location>
    </subcellularLocation>
</comment>
<evidence type="ECO:0000313" key="10">
    <source>
        <dbReference type="Proteomes" id="UP000823603"/>
    </source>
</evidence>
<evidence type="ECO:0000256" key="3">
    <source>
        <dbReference type="ARBA" id="ARBA00022729"/>
    </source>
</evidence>
<evidence type="ECO:0000256" key="2">
    <source>
        <dbReference type="ARBA" id="ARBA00006275"/>
    </source>
</evidence>
<evidence type="ECO:0000259" key="8">
    <source>
        <dbReference type="Pfam" id="PF14322"/>
    </source>
</evidence>
<dbReference type="PROSITE" id="PS51257">
    <property type="entry name" value="PROKAR_LIPOPROTEIN"/>
    <property type="match status" value="1"/>
</dbReference>
<evidence type="ECO:0000256" key="1">
    <source>
        <dbReference type="ARBA" id="ARBA00004442"/>
    </source>
</evidence>
<feature type="chain" id="PRO_5038702697" evidence="6">
    <location>
        <begin position="23"/>
        <end position="698"/>
    </location>
</feature>
<dbReference type="InterPro" id="IPR011990">
    <property type="entry name" value="TPR-like_helical_dom_sf"/>
</dbReference>
<sequence length="698" mass="78430">MKKKFIIISALAAMSLSSCVDMDRTPQNIWTDDNLLSNEAGVEVYMARLYSQMPWEDFKYLAGWGFNRNAWLGSLGVDGSGEAVNGNGADINRSFVGENTTWWDFTLIREANHLIETLPDYAANFDEATVNDYIGNAYFVRAYSLYQMARRFGGVPLPLKEAEYPASNDELEIPRSTEEETWDQICRDFDTAASLMRASSVIPGTANKYVALAFKAEAMNYAGCVAKYNEVVAQTGAEMTGFGSKTKVRVMGFDPATAQTASNRYFAEAYKAASEVINSNLFALQQPSANTPEAKYQNLVDLWRNTTCSENMLIREYSYPTLTHGLDAYSSPYQWRHPLSANTCPTLDLIELYDWPENFSGEYSSYGSRRYDNGHLRVTTGTDCSNGTYLEFNDVYDFFADAEPRLRAYVLFPGDSFREEDHLSVYAGIYTGSEPIEPLFDNYNYSGATDNYTSIGNLVTTSNPETNPITVELPDGTEMSAAGLNGPFHEGGGAGGTLTGLYLRKYLDPDVALEDIGEGMSDQPFILMRYADVLLAAAEAAVELSIAGEPCPVEGEDMLQVATDAIRAIQDRAGANVIDHKLAGTNEDRDIVRKERRKELAFEHKSKWDIRRWRVIHKENREGFWGEQRVNDFSNENNFRFRGIYPFYSAESGSWFFDTHFETIGDKEFGYNTVDYYFEIPSGEVSKSEYIDQQPTRD</sequence>
<dbReference type="Gene3D" id="1.25.40.390">
    <property type="match status" value="1"/>
</dbReference>
<dbReference type="SUPFAM" id="SSF48452">
    <property type="entry name" value="TPR-like"/>
    <property type="match status" value="1"/>
</dbReference>
<evidence type="ECO:0000256" key="4">
    <source>
        <dbReference type="ARBA" id="ARBA00023136"/>
    </source>
</evidence>
<feature type="domain" description="RagB/SusD" evidence="7">
    <location>
        <begin position="333"/>
        <end position="695"/>
    </location>
</feature>
<keyword evidence="4" id="KW-0472">Membrane</keyword>